<evidence type="ECO:0000256" key="18">
    <source>
        <dbReference type="SAM" id="MobiDB-lite"/>
    </source>
</evidence>
<dbReference type="PROSITE" id="PS51374">
    <property type="entry name" value="NDPK_LIKE"/>
    <property type="match status" value="1"/>
</dbReference>
<feature type="binding site" evidence="14">
    <location>
        <position position="783"/>
    </location>
    <ligand>
        <name>ATP</name>
        <dbReference type="ChEBI" id="CHEBI:30616"/>
    </ligand>
</feature>
<organism evidence="22 23">
    <name type="scientific">Oikopleura dioica</name>
    <name type="common">Tunicate</name>
    <dbReference type="NCBI Taxonomy" id="34765"/>
    <lineage>
        <taxon>Eukaryota</taxon>
        <taxon>Metazoa</taxon>
        <taxon>Chordata</taxon>
        <taxon>Tunicata</taxon>
        <taxon>Appendicularia</taxon>
        <taxon>Copelata</taxon>
        <taxon>Oikopleuridae</taxon>
        <taxon>Oikopleura</taxon>
    </lineage>
</organism>
<dbReference type="PROSITE" id="PS51285">
    <property type="entry name" value="AGC_KINASE_CTER"/>
    <property type="match status" value="1"/>
</dbReference>
<feature type="domain" description="Cyclic nucleotide-binding" evidence="20">
    <location>
        <begin position="161"/>
        <end position="281"/>
    </location>
</feature>
<evidence type="ECO:0000256" key="14">
    <source>
        <dbReference type="PROSITE-ProRule" id="PRU00706"/>
    </source>
</evidence>
<dbReference type="Gene3D" id="3.30.70.141">
    <property type="entry name" value="Nucleoside diphosphate kinase-like domain"/>
    <property type="match status" value="1"/>
</dbReference>
<dbReference type="NCBIfam" id="NF001908">
    <property type="entry name" value="PRK00668.1"/>
    <property type="match status" value="1"/>
</dbReference>
<dbReference type="InterPro" id="IPR014038">
    <property type="entry name" value="EF1B_bsu/dsu_GNE"/>
</dbReference>
<feature type="region of interest" description="Disordered" evidence="18">
    <location>
        <begin position="1"/>
        <end position="67"/>
    </location>
</feature>
<feature type="compositionally biased region" description="Polar residues" evidence="18">
    <location>
        <begin position="52"/>
        <end position="63"/>
    </location>
</feature>
<dbReference type="PROSITE" id="PS00889">
    <property type="entry name" value="CNMP_BINDING_2"/>
    <property type="match status" value="2"/>
</dbReference>
<dbReference type="InterPro" id="IPR034907">
    <property type="entry name" value="NDK-like_dom"/>
</dbReference>
<comment type="similarity">
    <text evidence="1">Belongs to the protein kinase superfamily. AGC Ser/Thr protein kinase family. cGMP subfamily.</text>
</comment>
<dbReference type="SUPFAM" id="SSF51206">
    <property type="entry name" value="cAMP-binding domain-like"/>
    <property type="match status" value="2"/>
</dbReference>
<dbReference type="PROSITE" id="PS50042">
    <property type="entry name" value="CNMP_BINDING_3"/>
    <property type="match status" value="2"/>
</dbReference>
<comment type="catalytic activity">
    <reaction evidence="12">
        <text>L-threonyl-[protein] + ATP = O-phospho-L-threonyl-[protein] + ADP + H(+)</text>
        <dbReference type="Rhea" id="RHEA:46608"/>
        <dbReference type="Rhea" id="RHEA-COMP:11060"/>
        <dbReference type="Rhea" id="RHEA-COMP:11605"/>
        <dbReference type="ChEBI" id="CHEBI:15378"/>
        <dbReference type="ChEBI" id="CHEBI:30013"/>
        <dbReference type="ChEBI" id="CHEBI:30616"/>
        <dbReference type="ChEBI" id="CHEBI:61977"/>
        <dbReference type="ChEBI" id="CHEBI:456216"/>
        <dbReference type="EC" id="2.7.11.12"/>
    </reaction>
</comment>
<evidence type="ECO:0000256" key="2">
    <source>
        <dbReference type="ARBA" id="ARBA00007411"/>
    </source>
</evidence>
<evidence type="ECO:0000259" key="19">
    <source>
        <dbReference type="PROSITE" id="PS50011"/>
    </source>
</evidence>
<dbReference type="SUPFAM" id="SSF54984">
    <property type="entry name" value="eEF-1beta-like"/>
    <property type="match status" value="1"/>
</dbReference>
<dbReference type="InterPro" id="IPR036219">
    <property type="entry name" value="eEF-1beta-like_sf"/>
</dbReference>
<dbReference type="InterPro" id="IPR000961">
    <property type="entry name" value="AGC-kinase_C"/>
</dbReference>
<evidence type="ECO:0000256" key="6">
    <source>
        <dbReference type="ARBA" id="ARBA00022741"/>
    </source>
</evidence>
<evidence type="ECO:0000259" key="21">
    <source>
        <dbReference type="PROSITE" id="PS51285"/>
    </source>
</evidence>
<dbReference type="InterPro" id="IPR023005">
    <property type="entry name" value="Nucleoside_diP_kinase_AS"/>
</dbReference>
<keyword evidence="6 15" id="KW-0547">Nucleotide-binding</keyword>
<accession>A0ABN7S8P4</accession>
<feature type="binding site" evidence="15">
    <location>
        <position position="457"/>
    </location>
    <ligand>
        <name>ATP</name>
        <dbReference type="ChEBI" id="CHEBI:30616"/>
    </ligand>
</feature>
<dbReference type="Gene3D" id="3.30.200.20">
    <property type="entry name" value="Phosphorylase Kinase, domain 1"/>
    <property type="match status" value="1"/>
</dbReference>
<dbReference type="SMART" id="SM00220">
    <property type="entry name" value="S_TKc"/>
    <property type="match status" value="1"/>
</dbReference>
<evidence type="ECO:0000313" key="23">
    <source>
        <dbReference type="Proteomes" id="UP001158576"/>
    </source>
</evidence>
<evidence type="ECO:0000259" key="20">
    <source>
        <dbReference type="PROSITE" id="PS50042"/>
    </source>
</evidence>
<feature type="binding site" evidence="14">
    <location>
        <position position="817"/>
    </location>
    <ligand>
        <name>ATP</name>
        <dbReference type="ChEBI" id="CHEBI:30616"/>
    </ligand>
</feature>
<dbReference type="PROSITE" id="PS00107">
    <property type="entry name" value="PROTEIN_KINASE_ATP"/>
    <property type="match status" value="1"/>
</dbReference>
<dbReference type="InterPro" id="IPR018490">
    <property type="entry name" value="cNMP-bd_dom_sf"/>
</dbReference>
<comment type="similarity">
    <text evidence="14 17">Belongs to the NDK family.</text>
</comment>
<dbReference type="PROSITE" id="PS50011">
    <property type="entry name" value="PROTEIN_KINASE_DOM"/>
    <property type="match status" value="1"/>
</dbReference>
<dbReference type="SMART" id="SM01182">
    <property type="entry name" value="EF-1_beta_acid"/>
    <property type="match status" value="1"/>
</dbReference>
<dbReference type="PANTHER" id="PTHR24353:SF147">
    <property type="entry name" value="CGMP-DEPENDENT SERINE_THREONIN PROTEIN KINASE-RELATED"/>
    <property type="match status" value="1"/>
</dbReference>
<evidence type="ECO:0000256" key="5">
    <source>
        <dbReference type="ARBA" id="ARBA00022679"/>
    </source>
</evidence>
<sequence>MGIFGCCSDSSKEREKELDDREKVLDNREREVRERENKLQKDTKKLEDQKKNNQGLNNESFRQQEVPAEVERELQLLRSQNASLTQDVNKKNKEIDALTKKVKAISTVQEVSDLTTVSVAPRRRIEEAADPVDGKAVELKRVSKSAKTTTMLKTALRNCDLLKALDITHIEAIVEVMQQTSYKKDDVVIREGTDAVEMYVLEHGEVEVSHDEGDGRRQVIHKMKAGATLGEIALLFNTKRTANVIATMNCTIWSINRAQFKKIMQNTNETEYIDRSTFLRRISILRHLSDYEVAKIAHVADRETYQKNQYIVREGFEGETFYIIVKGKCAVYQLDEKTNKQMFLRELAAGSHFGEKALMNKANSNKRTATVQASTEVQVLTLEKKDVLRLIGNIPDNYPERPDPDQGYVQIKKQPEADKDPDISLANLATMSILGEGGFGKVELVKVRKQNRFYARKRVARTKINKKDMELEKTIMQTSECKFIVKLFYTLTDSHYVYLLMEPCLGGELWTHLKKHKRFPEERAQFYVACTIEAIQFLHLRKIVYRDIKPENLLIDRHGYAKLADFGLARITQPGSKRWTCCGTPEYMAPEVLLKYGHDFSVDYWALGVLIYELTMGEPPFKSPKFIMKGIDVATFPNRITRPGKDIVKALVQVNPSKRLGNFKGGIDEIKNHRWFQAFDWQGLQKRTINAPWEPILRTDWDTRYFDQQNSDRTTGIFRKDERMATRERTFIAIKPDGVQRGLVGKIIQRFEERGFKMVALKMCAPGRAHLEKHYADLSKKPFFKDLVDYMVSGPIVCMVWEGLNVVKCGRMMLGETNPQASLPGSIRGDFSIQVGRNICHGSDSVDSANHEIALWFNKNELVNWDSAIDAEKAKLNGKLLDLPYVSGYTPSQEDVFYFVQIKKVDEKLVNLARWWRNIASYESEFASLPGEPRLPGAAPAAPAKKKEEEEDDDIDLFGDDSEDEDAAAEQERIKAERVAAYNAKKAAKEEKKGKIIAKSNIILDIKPWDDETDMKALEAEVRKISMDGLLWGTGKLVAIGYGIKKLQITTVVEDDKVSTEDLEEQITALEDYVQSVDIVAFNKI</sequence>
<dbReference type="HAMAP" id="MF_00451">
    <property type="entry name" value="NDP_kinase"/>
    <property type="match status" value="1"/>
</dbReference>
<feature type="domain" description="Protein kinase" evidence="19">
    <location>
        <begin position="428"/>
        <end position="676"/>
    </location>
</feature>
<dbReference type="Pfam" id="PF10587">
    <property type="entry name" value="EF-1_beta_acid"/>
    <property type="match status" value="1"/>
</dbReference>
<dbReference type="Proteomes" id="UP001158576">
    <property type="component" value="Chromosome XSR"/>
</dbReference>
<feature type="compositionally biased region" description="Low complexity" evidence="18">
    <location>
        <begin position="932"/>
        <end position="943"/>
    </location>
</feature>
<feature type="binding site" evidence="14">
    <location>
        <position position="838"/>
    </location>
    <ligand>
        <name>ATP</name>
        <dbReference type="ChEBI" id="CHEBI:30616"/>
    </ligand>
</feature>
<dbReference type="EMBL" id="OU015569">
    <property type="protein sequence ID" value="CAG5094353.1"/>
    <property type="molecule type" value="Genomic_DNA"/>
</dbReference>
<dbReference type="InterPro" id="IPR008271">
    <property type="entry name" value="Ser/Thr_kinase_AS"/>
</dbReference>
<feature type="binding site" evidence="14">
    <location>
        <position position="828"/>
    </location>
    <ligand>
        <name>ATP</name>
        <dbReference type="ChEBI" id="CHEBI:30616"/>
    </ligand>
</feature>
<evidence type="ECO:0000256" key="15">
    <source>
        <dbReference type="PROSITE-ProRule" id="PRU10141"/>
    </source>
</evidence>
<evidence type="ECO:0000256" key="9">
    <source>
        <dbReference type="ARBA" id="ARBA00022840"/>
    </source>
</evidence>
<keyword evidence="8" id="KW-0418">Kinase</keyword>
<dbReference type="InterPro" id="IPR000595">
    <property type="entry name" value="cNMP-bd_dom"/>
</dbReference>
<dbReference type="PANTHER" id="PTHR24353">
    <property type="entry name" value="CYCLIC NUCLEOTIDE-DEPENDENT PROTEIN KINASE"/>
    <property type="match status" value="1"/>
</dbReference>
<keyword evidence="5" id="KW-0808">Transferase</keyword>
<dbReference type="Gene3D" id="3.30.70.60">
    <property type="match status" value="1"/>
</dbReference>
<feature type="active site" description="Pros-phosphohistidine intermediate" evidence="14">
    <location>
        <position position="841"/>
    </location>
</feature>
<keyword evidence="10 16" id="KW-0648">Protein biosynthesis</keyword>
<dbReference type="SUPFAM" id="SSF56112">
    <property type="entry name" value="Protein kinase-like (PK-like)"/>
    <property type="match status" value="1"/>
</dbReference>
<evidence type="ECO:0000256" key="10">
    <source>
        <dbReference type="ARBA" id="ARBA00022917"/>
    </source>
</evidence>
<dbReference type="InterPro" id="IPR014710">
    <property type="entry name" value="RmlC-like_jellyroll"/>
</dbReference>
<evidence type="ECO:0000313" key="22">
    <source>
        <dbReference type="EMBL" id="CAG5094353.1"/>
    </source>
</evidence>
<keyword evidence="23" id="KW-1185">Reference proteome</keyword>
<dbReference type="InterPro" id="IPR018488">
    <property type="entry name" value="cNMP-bd_CS"/>
</dbReference>
<dbReference type="Gene3D" id="1.10.510.10">
    <property type="entry name" value="Transferase(Phosphotransferase) domain 1"/>
    <property type="match status" value="1"/>
</dbReference>
<reference evidence="22 23" key="1">
    <citation type="submission" date="2021-04" db="EMBL/GenBank/DDBJ databases">
        <authorList>
            <person name="Bliznina A."/>
        </authorList>
    </citation>
    <scope>NUCLEOTIDE SEQUENCE [LARGE SCALE GENOMIC DNA]</scope>
</reference>
<gene>
    <name evidence="22" type="ORF">OKIOD_LOCUS5036</name>
</gene>
<dbReference type="InterPro" id="IPR018940">
    <property type="entry name" value="EF-1_beta_acid_region_euk"/>
</dbReference>
<keyword evidence="3" id="KW-0723">Serine/threonine-protein kinase</keyword>
<protein>
    <submittedName>
        <fullName evidence="22">Oidioi.mRNA.OKI2018_I69.XSR.g13478.t1.cds</fullName>
    </submittedName>
</protein>
<evidence type="ECO:0000256" key="16">
    <source>
        <dbReference type="RuleBase" id="RU003791"/>
    </source>
</evidence>
<dbReference type="InterPro" id="IPR036850">
    <property type="entry name" value="NDK-like_dom_sf"/>
</dbReference>
<evidence type="ECO:0000256" key="8">
    <source>
        <dbReference type="ARBA" id="ARBA00022777"/>
    </source>
</evidence>
<comment type="catalytic activity">
    <reaction evidence="13">
        <text>L-seryl-[protein] + ATP = O-phospho-L-seryl-[protein] + ADP + H(+)</text>
        <dbReference type="Rhea" id="RHEA:17989"/>
        <dbReference type="Rhea" id="RHEA-COMP:9863"/>
        <dbReference type="Rhea" id="RHEA-COMP:11604"/>
        <dbReference type="ChEBI" id="CHEBI:15378"/>
        <dbReference type="ChEBI" id="CHEBI:29999"/>
        <dbReference type="ChEBI" id="CHEBI:30616"/>
        <dbReference type="ChEBI" id="CHEBI:83421"/>
        <dbReference type="ChEBI" id="CHEBI:456216"/>
        <dbReference type="EC" id="2.7.11.12"/>
    </reaction>
</comment>
<proteinExistence type="inferred from homology"/>
<dbReference type="SMART" id="SM00562">
    <property type="entry name" value="NDK"/>
    <property type="match status" value="1"/>
</dbReference>
<keyword evidence="9 15" id="KW-0067">ATP-binding</keyword>
<feature type="binding site" evidence="14">
    <location>
        <position position="811"/>
    </location>
    <ligand>
        <name>ATP</name>
        <dbReference type="ChEBI" id="CHEBI:30616"/>
    </ligand>
</feature>
<dbReference type="CDD" id="cd00038">
    <property type="entry name" value="CAP_ED"/>
    <property type="match status" value="2"/>
</dbReference>
<dbReference type="CDD" id="cd04413">
    <property type="entry name" value="NDPk_I"/>
    <property type="match status" value="1"/>
</dbReference>
<dbReference type="Pfam" id="PF00334">
    <property type="entry name" value="NDK"/>
    <property type="match status" value="1"/>
</dbReference>
<dbReference type="CDD" id="cd00292">
    <property type="entry name" value="EF1B"/>
    <property type="match status" value="1"/>
</dbReference>
<feature type="compositionally biased region" description="Basic and acidic residues" evidence="18">
    <location>
        <begin position="10"/>
        <end position="51"/>
    </location>
</feature>
<comment type="similarity">
    <text evidence="2 16">Belongs to the EF-1-beta/EF-1-delta family.</text>
</comment>
<feature type="binding site" evidence="14">
    <location>
        <position position="735"/>
    </location>
    <ligand>
        <name>ATP</name>
        <dbReference type="ChEBI" id="CHEBI:30616"/>
    </ligand>
</feature>
<dbReference type="InterPro" id="IPR011009">
    <property type="entry name" value="Kinase-like_dom_sf"/>
</dbReference>
<dbReference type="PROSITE" id="PS00824">
    <property type="entry name" value="EF1BD_1"/>
    <property type="match status" value="1"/>
</dbReference>
<evidence type="ECO:0000256" key="7">
    <source>
        <dbReference type="ARBA" id="ARBA00022768"/>
    </source>
</evidence>
<dbReference type="InterPro" id="IPR000719">
    <property type="entry name" value="Prot_kinase_dom"/>
</dbReference>
<evidence type="ECO:0000256" key="4">
    <source>
        <dbReference type="ARBA" id="ARBA00022535"/>
    </source>
</evidence>
<dbReference type="SMART" id="SM00100">
    <property type="entry name" value="cNMP"/>
    <property type="match status" value="2"/>
</dbReference>
<dbReference type="SUPFAM" id="SSF54919">
    <property type="entry name" value="Nucleoside diphosphate kinase, NDK"/>
    <property type="match status" value="1"/>
</dbReference>
<dbReference type="InterPro" id="IPR001326">
    <property type="entry name" value="Transl_elong_EF1B_B/D_CS"/>
</dbReference>
<feature type="region of interest" description="Disordered" evidence="18">
    <location>
        <begin position="932"/>
        <end position="969"/>
    </location>
</feature>
<dbReference type="PRINTS" id="PR01243">
    <property type="entry name" value="NUCDPKINASE"/>
</dbReference>
<dbReference type="Pfam" id="PF00069">
    <property type="entry name" value="Pkinase"/>
    <property type="match status" value="1"/>
</dbReference>
<evidence type="ECO:0000256" key="1">
    <source>
        <dbReference type="ARBA" id="ARBA00006352"/>
    </source>
</evidence>
<feature type="compositionally biased region" description="Acidic residues" evidence="18">
    <location>
        <begin position="949"/>
        <end position="969"/>
    </location>
</feature>
<dbReference type="Pfam" id="PF00736">
    <property type="entry name" value="EF1_GNE"/>
    <property type="match status" value="1"/>
</dbReference>
<keyword evidence="11" id="KW-0142">cGMP-binding</keyword>
<dbReference type="PROSITE" id="PS00888">
    <property type="entry name" value="CNMP_BINDING_1"/>
    <property type="match status" value="1"/>
</dbReference>
<evidence type="ECO:0000256" key="17">
    <source>
        <dbReference type="RuleBase" id="RU004011"/>
    </source>
</evidence>
<dbReference type="Gene3D" id="2.60.120.10">
    <property type="entry name" value="Jelly Rolls"/>
    <property type="match status" value="2"/>
</dbReference>
<keyword evidence="4" id="KW-0140">cGMP</keyword>
<evidence type="ECO:0000256" key="3">
    <source>
        <dbReference type="ARBA" id="ARBA00022527"/>
    </source>
</evidence>
<dbReference type="PROSITE" id="PS00469">
    <property type="entry name" value="NDPK"/>
    <property type="match status" value="1"/>
</dbReference>
<dbReference type="SMART" id="SM00888">
    <property type="entry name" value="EF1_GNE"/>
    <property type="match status" value="1"/>
</dbReference>
<evidence type="ECO:0000256" key="13">
    <source>
        <dbReference type="ARBA" id="ARBA00047462"/>
    </source>
</evidence>
<dbReference type="InterPro" id="IPR001564">
    <property type="entry name" value="Nucleoside_diP_kinase"/>
</dbReference>
<feature type="domain" description="Cyclic nucleotide-binding" evidence="20">
    <location>
        <begin position="284"/>
        <end position="392"/>
    </location>
</feature>
<dbReference type="PROSITE" id="PS00825">
    <property type="entry name" value="EF1BD_2"/>
    <property type="match status" value="1"/>
</dbReference>
<keyword evidence="7 16" id="KW-0251">Elongation factor</keyword>
<evidence type="ECO:0000256" key="11">
    <source>
        <dbReference type="ARBA" id="ARBA00022992"/>
    </source>
</evidence>
<dbReference type="Pfam" id="PF00027">
    <property type="entry name" value="cNMP_binding"/>
    <property type="match status" value="2"/>
</dbReference>
<evidence type="ECO:0000256" key="12">
    <source>
        <dbReference type="ARBA" id="ARBA00047298"/>
    </source>
</evidence>
<name>A0ABN7S8P4_OIKDI</name>
<dbReference type="InterPro" id="IPR017441">
    <property type="entry name" value="Protein_kinase_ATP_BS"/>
</dbReference>
<dbReference type="InterPro" id="IPR014717">
    <property type="entry name" value="Transl_elong_EF1B/ribsomal_bS6"/>
</dbReference>
<feature type="domain" description="AGC-kinase C-terminal" evidence="21">
    <location>
        <begin position="677"/>
        <end position="729"/>
    </location>
</feature>
<dbReference type="PROSITE" id="PS00108">
    <property type="entry name" value="PROTEIN_KINASE_ST"/>
    <property type="match status" value="1"/>
</dbReference>